<keyword evidence="5 17" id="KW-0812">Transmembrane</keyword>
<feature type="binding site" evidence="16">
    <location>
        <position position="238"/>
    </location>
    <ligand>
        <name>Fe cation</name>
        <dbReference type="ChEBI" id="CHEBI:24875"/>
        <label>2</label>
    </ligand>
</feature>
<evidence type="ECO:0000256" key="8">
    <source>
        <dbReference type="ARBA" id="ARBA00022946"/>
    </source>
</evidence>
<evidence type="ECO:0000256" key="3">
    <source>
        <dbReference type="ARBA" id="ARBA00022448"/>
    </source>
</evidence>
<name>A0AAE0HT56_9PEZI</name>
<keyword evidence="11 17" id="KW-0560">Oxidoreductase</keyword>
<comment type="similarity">
    <text evidence="2 17">Belongs to the alternative oxidase family.</text>
</comment>
<dbReference type="PIRSF" id="PIRSF005229">
    <property type="entry name" value="AOX"/>
    <property type="match status" value="1"/>
</dbReference>
<feature type="binding site" evidence="16">
    <location>
        <position position="298"/>
    </location>
    <ligand>
        <name>Fe cation</name>
        <dbReference type="ChEBI" id="CHEBI:24875"/>
        <label>2</label>
    </ligand>
</feature>
<keyword evidence="9 17" id="KW-0249">Electron transport</keyword>
<feature type="binding site" evidence="16">
    <location>
        <position position="187"/>
    </location>
    <ligand>
        <name>Fe cation</name>
        <dbReference type="ChEBI" id="CHEBI:24875"/>
        <label>2</label>
    </ligand>
</feature>
<feature type="binding site" evidence="16">
    <location>
        <position position="187"/>
    </location>
    <ligand>
        <name>Fe cation</name>
        <dbReference type="ChEBI" id="CHEBI:24875"/>
        <label>1</label>
    </ligand>
</feature>
<keyword evidence="4 17" id="KW-0679">Respiratory chain</keyword>
<dbReference type="EC" id="1.-.-.-" evidence="17"/>
<dbReference type="CDD" id="cd01053">
    <property type="entry name" value="AOX"/>
    <property type="match status" value="1"/>
</dbReference>
<sequence length="351" mass="40444">MDRGFEHLTRRALAGGRGKPTSPLFRLSETLLSRAQHRPARLLATAAISKHEKTLDKNTTGLGSLPLTWPHKGWTEKMLLDVVPSHREPRTVGDRFAWRVTRICRWAMDFVTGMGPEQKVDSKHPTTAVAAHRPLTESQWLVRFIFLESIAGVPGMVAGALRHLHSIRRLKPDHGWIKTLLEESYNERMHLLTFLQMYQPSRLMRFMVFAAQGIFYNTFFISYLVSPKICHRFVGYLEEEAVHTYTRCLREMDAGSLLGWTKEDFKIPDIAVKYWNMQEGRRSMRDLILHIRADEASHRGVNHTLSNLDQSSDPNPFIVQDSNGGHTLNEKQVAVIKPRGLEREEIFKRRE</sequence>
<comment type="function">
    <text evidence="15">Catalyzes cyanide-resistant oxygen consumption. May increase respiration when the cytochrome respiratory pathway is restricted, or in response to low temperatures.</text>
</comment>
<evidence type="ECO:0000256" key="9">
    <source>
        <dbReference type="ARBA" id="ARBA00022982"/>
    </source>
</evidence>
<dbReference type="FunFam" id="1.20.1260.140:FF:000002">
    <property type="entry name" value="Alternative oxidase"/>
    <property type="match status" value="1"/>
</dbReference>
<dbReference type="AlphaFoldDB" id="A0AAE0HT56"/>
<gene>
    <name evidence="19" type="ORF">B0H66DRAFT_396020</name>
</gene>
<dbReference type="EMBL" id="JAUEDM010000009">
    <property type="protein sequence ID" value="KAK3312236.1"/>
    <property type="molecule type" value="Genomic_DNA"/>
</dbReference>
<feature type="transmembrane region" description="Helical" evidence="18">
    <location>
        <begin position="206"/>
        <end position="225"/>
    </location>
</feature>
<dbReference type="GO" id="GO:0005743">
    <property type="term" value="C:mitochondrial inner membrane"/>
    <property type="evidence" value="ECO:0007669"/>
    <property type="project" value="UniProtKB-SubCell"/>
</dbReference>
<evidence type="ECO:0000256" key="5">
    <source>
        <dbReference type="ARBA" id="ARBA00022692"/>
    </source>
</evidence>
<dbReference type="GO" id="GO:0009916">
    <property type="term" value="F:alternative oxidase activity"/>
    <property type="evidence" value="ECO:0007669"/>
    <property type="project" value="UniProtKB-UniRule"/>
</dbReference>
<evidence type="ECO:0000256" key="15">
    <source>
        <dbReference type="ARBA" id="ARBA00025285"/>
    </source>
</evidence>
<dbReference type="GO" id="GO:0010230">
    <property type="term" value="P:alternative respiration"/>
    <property type="evidence" value="ECO:0007669"/>
    <property type="project" value="TreeGrafter"/>
</dbReference>
<evidence type="ECO:0000256" key="4">
    <source>
        <dbReference type="ARBA" id="ARBA00022660"/>
    </source>
</evidence>
<evidence type="ECO:0000256" key="7">
    <source>
        <dbReference type="ARBA" id="ARBA00022792"/>
    </source>
</evidence>
<keyword evidence="6 16" id="KW-0479">Metal-binding</keyword>
<keyword evidence="20" id="KW-1185">Reference proteome</keyword>
<keyword evidence="8" id="KW-0809">Transit peptide</keyword>
<keyword evidence="13" id="KW-0496">Mitochondrion</keyword>
<comment type="caution">
    <text evidence="19">The sequence shown here is derived from an EMBL/GenBank/DDBJ whole genome shotgun (WGS) entry which is preliminary data.</text>
</comment>
<dbReference type="GO" id="GO:0098803">
    <property type="term" value="C:respiratory chain complex"/>
    <property type="evidence" value="ECO:0007669"/>
    <property type="project" value="UniProtKB-UniRule"/>
</dbReference>
<accession>A0AAE0HT56</accession>
<evidence type="ECO:0000256" key="6">
    <source>
        <dbReference type="ARBA" id="ARBA00022723"/>
    </source>
</evidence>
<evidence type="ECO:0000313" key="20">
    <source>
        <dbReference type="Proteomes" id="UP001283341"/>
    </source>
</evidence>
<keyword evidence="7" id="KW-0999">Mitochondrion inner membrane</keyword>
<dbReference type="InterPro" id="IPR002680">
    <property type="entry name" value="AOX"/>
</dbReference>
<protein>
    <recommendedName>
        <fullName evidence="17">Alternative oxidase</fullName>
        <ecNumber evidence="17">1.-.-.-</ecNumber>
    </recommendedName>
</protein>
<comment type="subcellular location">
    <subcellularLocation>
        <location evidence="1">Mitochondrion inner membrane</location>
        <topology evidence="1">Multi-pass membrane protein</topology>
        <orientation evidence="1">Matrix side</orientation>
    </subcellularLocation>
</comment>
<feature type="binding site" evidence="16">
    <location>
        <position position="190"/>
    </location>
    <ligand>
        <name>Fe cation</name>
        <dbReference type="ChEBI" id="CHEBI:24875"/>
        <label>1</label>
    </ligand>
</feature>
<evidence type="ECO:0000256" key="1">
    <source>
        <dbReference type="ARBA" id="ARBA00004292"/>
    </source>
</evidence>
<evidence type="ECO:0000256" key="16">
    <source>
        <dbReference type="PIRSR" id="PIRSR005229-1"/>
    </source>
</evidence>
<comment type="cofactor">
    <cofactor evidence="16 17">
        <name>Fe cation</name>
        <dbReference type="ChEBI" id="CHEBI:24875"/>
    </cofactor>
    <text evidence="16 17">Binds 2 iron ions per subunit.</text>
</comment>
<feature type="binding site" evidence="16">
    <location>
        <position position="148"/>
    </location>
    <ligand>
        <name>Fe cation</name>
        <dbReference type="ChEBI" id="CHEBI:24875"/>
        <label>1</label>
    </ligand>
</feature>
<evidence type="ECO:0000256" key="2">
    <source>
        <dbReference type="ARBA" id="ARBA00008388"/>
    </source>
</evidence>
<reference evidence="19" key="1">
    <citation type="journal article" date="2023" name="Mol. Phylogenet. Evol.">
        <title>Genome-scale phylogeny and comparative genomics of the fungal order Sordariales.</title>
        <authorList>
            <person name="Hensen N."/>
            <person name="Bonometti L."/>
            <person name="Westerberg I."/>
            <person name="Brannstrom I.O."/>
            <person name="Guillou S."/>
            <person name="Cros-Aarteil S."/>
            <person name="Calhoun S."/>
            <person name="Haridas S."/>
            <person name="Kuo A."/>
            <person name="Mondo S."/>
            <person name="Pangilinan J."/>
            <person name="Riley R."/>
            <person name="LaButti K."/>
            <person name="Andreopoulos B."/>
            <person name="Lipzen A."/>
            <person name="Chen C."/>
            <person name="Yan M."/>
            <person name="Daum C."/>
            <person name="Ng V."/>
            <person name="Clum A."/>
            <person name="Steindorff A."/>
            <person name="Ohm R.A."/>
            <person name="Martin F."/>
            <person name="Silar P."/>
            <person name="Natvig D.O."/>
            <person name="Lalanne C."/>
            <person name="Gautier V."/>
            <person name="Ament-Velasquez S.L."/>
            <person name="Kruys A."/>
            <person name="Hutchinson M.I."/>
            <person name="Powell A.J."/>
            <person name="Barry K."/>
            <person name="Miller A.N."/>
            <person name="Grigoriev I.V."/>
            <person name="Debuchy R."/>
            <person name="Gladieux P."/>
            <person name="Hiltunen Thoren M."/>
            <person name="Johannesson H."/>
        </authorList>
    </citation>
    <scope>NUCLEOTIDE SEQUENCE</scope>
    <source>
        <strain evidence="19">CBS 118394</strain>
    </source>
</reference>
<evidence type="ECO:0000313" key="19">
    <source>
        <dbReference type="EMBL" id="KAK3312236.1"/>
    </source>
</evidence>
<dbReference type="Pfam" id="PF01786">
    <property type="entry name" value="AOX"/>
    <property type="match status" value="1"/>
</dbReference>
<dbReference type="InterPro" id="IPR038659">
    <property type="entry name" value="AOX_sf"/>
</dbReference>
<feature type="binding site" evidence="16">
    <location>
        <position position="295"/>
    </location>
    <ligand>
        <name>Fe cation</name>
        <dbReference type="ChEBI" id="CHEBI:24875"/>
        <label>2</label>
    </ligand>
</feature>
<dbReference type="PANTHER" id="PTHR31803">
    <property type="entry name" value="ALTERNATIVE OXIDASE"/>
    <property type="match status" value="1"/>
</dbReference>
<evidence type="ECO:0000256" key="17">
    <source>
        <dbReference type="RuleBase" id="RU003779"/>
    </source>
</evidence>
<evidence type="ECO:0000256" key="18">
    <source>
        <dbReference type="SAM" id="Phobius"/>
    </source>
</evidence>
<keyword evidence="10 18" id="KW-1133">Transmembrane helix</keyword>
<dbReference type="PANTHER" id="PTHR31803:SF3">
    <property type="entry name" value="ALTERNATIVE OXIDASE"/>
    <property type="match status" value="1"/>
</dbReference>
<evidence type="ECO:0000256" key="12">
    <source>
        <dbReference type="ARBA" id="ARBA00023004"/>
    </source>
</evidence>
<evidence type="ECO:0000256" key="10">
    <source>
        <dbReference type="ARBA" id="ARBA00022989"/>
    </source>
</evidence>
<keyword evidence="3" id="KW-0813">Transport</keyword>
<evidence type="ECO:0000256" key="14">
    <source>
        <dbReference type="ARBA" id="ARBA00023136"/>
    </source>
</evidence>
<proteinExistence type="inferred from homology"/>
<organism evidence="19 20">
    <name type="scientific">Apodospora peruviana</name>
    <dbReference type="NCBI Taxonomy" id="516989"/>
    <lineage>
        <taxon>Eukaryota</taxon>
        <taxon>Fungi</taxon>
        <taxon>Dikarya</taxon>
        <taxon>Ascomycota</taxon>
        <taxon>Pezizomycotina</taxon>
        <taxon>Sordariomycetes</taxon>
        <taxon>Sordariomycetidae</taxon>
        <taxon>Sordariales</taxon>
        <taxon>Lasiosphaeriaceae</taxon>
        <taxon>Apodospora</taxon>
    </lineage>
</organism>
<evidence type="ECO:0000256" key="11">
    <source>
        <dbReference type="ARBA" id="ARBA00023002"/>
    </source>
</evidence>
<feature type="binding site" evidence="16">
    <location>
        <position position="295"/>
    </location>
    <ligand>
        <name>Fe cation</name>
        <dbReference type="ChEBI" id="CHEBI:24875"/>
        <label>1</label>
    </ligand>
</feature>
<keyword evidence="14 17" id="KW-0472">Membrane</keyword>
<reference evidence="19" key="2">
    <citation type="submission" date="2023-06" db="EMBL/GenBank/DDBJ databases">
        <authorList>
            <consortium name="Lawrence Berkeley National Laboratory"/>
            <person name="Haridas S."/>
            <person name="Hensen N."/>
            <person name="Bonometti L."/>
            <person name="Westerberg I."/>
            <person name="Brannstrom I.O."/>
            <person name="Guillou S."/>
            <person name="Cros-Aarteil S."/>
            <person name="Calhoun S."/>
            <person name="Kuo A."/>
            <person name="Mondo S."/>
            <person name="Pangilinan J."/>
            <person name="Riley R."/>
            <person name="Labutti K."/>
            <person name="Andreopoulos B."/>
            <person name="Lipzen A."/>
            <person name="Chen C."/>
            <person name="Yanf M."/>
            <person name="Daum C."/>
            <person name="Ng V."/>
            <person name="Clum A."/>
            <person name="Steindorff A."/>
            <person name="Ohm R."/>
            <person name="Martin F."/>
            <person name="Silar P."/>
            <person name="Natvig D."/>
            <person name="Lalanne C."/>
            <person name="Gautier V."/>
            <person name="Ament-Velasquez S.L."/>
            <person name="Kruys A."/>
            <person name="Hutchinson M.I."/>
            <person name="Powell A.J."/>
            <person name="Barry K."/>
            <person name="Miller A.N."/>
            <person name="Grigoriev I.V."/>
            <person name="Debuchy R."/>
            <person name="Gladieux P."/>
            <person name="Thoren M.H."/>
            <person name="Johannesson H."/>
        </authorList>
    </citation>
    <scope>NUCLEOTIDE SEQUENCE</scope>
    <source>
        <strain evidence="19">CBS 118394</strain>
    </source>
</reference>
<dbReference type="Gene3D" id="1.20.1260.140">
    <property type="entry name" value="Alternative oxidase"/>
    <property type="match status" value="1"/>
</dbReference>
<evidence type="ECO:0000256" key="13">
    <source>
        <dbReference type="ARBA" id="ARBA00023128"/>
    </source>
</evidence>
<keyword evidence="12 16" id="KW-0408">Iron</keyword>
<dbReference type="GO" id="GO:0046872">
    <property type="term" value="F:metal ion binding"/>
    <property type="evidence" value="ECO:0007669"/>
    <property type="project" value="UniProtKB-UniRule"/>
</dbReference>
<dbReference type="Proteomes" id="UP001283341">
    <property type="component" value="Unassembled WGS sequence"/>
</dbReference>